<sequence length="99" mass="11421">MKGDITPHLINEVAAFIPGEHFTTLDIALLAHDDELAKVADAYTFYDASRYPLNFRIIQGGYHFKNTSNQPKQERYKKGGNYLHFNLDQIHFDKNILHS</sequence>
<proteinExistence type="predicted"/>
<dbReference type="EMBL" id="BGPR01000987">
    <property type="protein sequence ID" value="GBM42157.1"/>
    <property type="molecule type" value="Genomic_DNA"/>
</dbReference>
<protein>
    <submittedName>
        <fullName evidence="1">Uncharacterized protein</fullName>
    </submittedName>
</protein>
<evidence type="ECO:0000313" key="2">
    <source>
        <dbReference type="Proteomes" id="UP000499080"/>
    </source>
</evidence>
<accession>A0A4Y2FMA8</accession>
<reference evidence="1 2" key="1">
    <citation type="journal article" date="2019" name="Sci. Rep.">
        <title>Orb-weaving spider Araneus ventricosus genome elucidates the spidroin gene catalogue.</title>
        <authorList>
            <person name="Kono N."/>
            <person name="Nakamura H."/>
            <person name="Ohtoshi R."/>
            <person name="Moran D.A.P."/>
            <person name="Shinohara A."/>
            <person name="Yoshida Y."/>
            <person name="Fujiwara M."/>
            <person name="Mori M."/>
            <person name="Tomita M."/>
            <person name="Arakawa K."/>
        </authorList>
    </citation>
    <scope>NUCLEOTIDE SEQUENCE [LARGE SCALE GENOMIC DNA]</scope>
</reference>
<keyword evidence="2" id="KW-1185">Reference proteome</keyword>
<dbReference type="Proteomes" id="UP000499080">
    <property type="component" value="Unassembled WGS sequence"/>
</dbReference>
<dbReference type="AlphaFoldDB" id="A0A4Y2FMA8"/>
<gene>
    <name evidence="1" type="ORF">AVEN_99073_1</name>
</gene>
<comment type="caution">
    <text evidence="1">The sequence shown here is derived from an EMBL/GenBank/DDBJ whole genome shotgun (WGS) entry which is preliminary data.</text>
</comment>
<organism evidence="1 2">
    <name type="scientific">Araneus ventricosus</name>
    <name type="common">Orbweaver spider</name>
    <name type="synonym">Epeira ventricosa</name>
    <dbReference type="NCBI Taxonomy" id="182803"/>
    <lineage>
        <taxon>Eukaryota</taxon>
        <taxon>Metazoa</taxon>
        <taxon>Ecdysozoa</taxon>
        <taxon>Arthropoda</taxon>
        <taxon>Chelicerata</taxon>
        <taxon>Arachnida</taxon>
        <taxon>Araneae</taxon>
        <taxon>Araneomorphae</taxon>
        <taxon>Entelegynae</taxon>
        <taxon>Araneoidea</taxon>
        <taxon>Araneidae</taxon>
        <taxon>Araneus</taxon>
    </lineage>
</organism>
<name>A0A4Y2FMA8_ARAVE</name>
<evidence type="ECO:0000313" key="1">
    <source>
        <dbReference type="EMBL" id="GBM42157.1"/>
    </source>
</evidence>